<gene>
    <name evidence="1" type="ORF">WKI299_LOCUS2750</name>
</gene>
<dbReference type="AlphaFoldDB" id="A0A816LTI4"/>
<accession>A0A816LTI4</accession>
<name>A0A816LTI4_9BILA</name>
<proteinExistence type="predicted"/>
<organism evidence="1 2">
    <name type="scientific">Rotaria magnacalcarata</name>
    <dbReference type="NCBI Taxonomy" id="392030"/>
    <lineage>
        <taxon>Eukaryota</taxon>
        <taxon>Metazoa</taxon>
        <taxon>Spiralia</taxon>
        <taxon>Gnathifera</taxon>
        <taxon>Rotifera</taxon>
        <taxon>Eurotatoria</taxon>
        <taxon>Bdelloidea</taxon>
        <taxon>Philodinida</taxon>
        <taxon>Philodinidae</taxon>
        <taxon>Rotaria</taxon>
    </lineage>
</organism>
<evidence type="ECO:0000313" key="2">
    <source>
        <dbReference type="Proteomes" id="UP000663856"/>
    </source>
</evidence>
<dbReference type="SUPFAM" id="SSF69322">
    <property type="entry name" value="Tricorn protease domain 2"/>
    <property type="match status" value="1"/>
</dbReference>
<protein>
    <submittedName>
        <fullName evidence="1">Uncharacterized protein</fullName>
    </submittedName>
</protein>
<reference evidence="1" key="1">
    <citation type="submission" date="2021-02" db="EMBL/GenBank/DDBJ databases">
        <authorList>
            <person name="Nowell W R."/>
        </authorList>
    </citation>
    <scope>NUCLEOTIDE SEQUENCE</scope>
</reference>
<dbReference type="EMBL" id="CAJNRF010000409">
    <property type="protein sequence ID" value="CAF1959169.1"/>
    <property type="molecule type" value="Genomic_DNA"/>
</dbReference>
<evidence type="ECO:0000313" key="1">
    <source>
        <dbReference type="EMBL" id="CAF1959169.1"/>
    </source>
</evidence>
<comment type="caution">
    <text evidence="1">The sequence shown here is derived from an EMBL/GenBank/DDBJ whole genome shotgun (WGS) entry which is preliminary data.</text>
</comment>
<sequence length="618" mass="72263">MLLFSKQIRDIQWNHDLRQFFILLDKKLILFDPVTRLFQEITRITPYQTNSFRRCTCRNDRLFISYWCQESAVECIQISSWTFQKRWLSPATCRANEFITCIQLNSNDQLGLSIQDENNPFNRQCRFELRDLDLNILRTISLDTISGIFSRMTPLPDGYWALLNVDNNLVFLLDEQCVVIDKIDPLHGLLCNIALIGRHTIVIRAVKKLIFYDVRIESQQTLDSFCNEQRQTFINDRLEQLNRLRTNVEELACVQDATQQNTNSIKTSIDWIEQDINNIRFNFRPLLIDEHLIVRRSQDLLPFPPSNQAIELTDSSYAVLAGNKQHVLVHREPTLCLLDRQLTIIKETPWPLDDISDICWSSVLNRFIVINSQYVFILDERTMVLEQCLTSDTVKWIRVTCSDTKIYLSTQGLGSSIFEYTLMPSIVLLKEWKSPVTCTHNEWIEDLKFHNDFLGLVISRCANNAACFELRSSTTLNCLWSIQLDDVCSINNFPGGLFKCVYEVSLFDERPVEYDFSLQILQSFPFVKKLIITTRKAQINERRRKSKNDVDENLLIPIILLNSFFFQAHEDYLEESLLNTKTCFVNNAYLFADRELLEKVTDNFTRDASRLNCSKIIH</sequence>
<dbReference type="Proteomes" id="UP000663856">
    <property type="component" value="Unassembled WGS sequence"/>
</dbReference>